<dbReference type="PANTHER" id="PTHR43289:SF6">
    <property type="entry name" value="SERINE_THREONINE-PROTEIN KINASE NEKL-3"/>
    <property type="match status" value="1"/>
</dbReference>
<dbReference type="Proteomes" id="UP001501319">
    <property type="component" value="Unassembled WGS sequence"/>
</dbReference>
<dbReference type="Gene3D" id="1.25.40.10">
    <property type="entry name" value="Tetratricopeptide repeat domain"/>
    <property type="match status" value="1"/>
</dbReference>
<evidence type="ECO:0000256" key="3">
    <source>
        <dbReference type="ARBA" id="ARBA00022679"/>
    </source>
</evidence>
<dbReference type="PROSITE" id="PS00108">
    <property type="entry name" value="PROTEIN_KINASE_ST"/>
    <property type="match status" value="1"/>
</dbReference>
<keyword evidence="6" id="KW-0067">ATP-binding</keyword>
<name>A0ABN2FEE4_9ACTN</name>
<keyword evidence="10" id="KW-1185">Reference proteome</keyword>
<feature type="region of interest" description="Disordered" evidence="7">
    <location>
        <begin position="304"/>
        <end position="330"/>
    </location>
</feature>
<organism evidence="9 10">
    <name type="scientific">Kribbella alba</name>
    <dbReference type="NCBI Taxonomy" id="190197"/>
    <lineage>
        <taxon>Bacteria</taxon>
        <taxon>Bacillati</taxon>
        <taxon>Actinomycetota</taxon>
        <taxon>Actinomycetes</taxon>
        <taxon>Propionibacteriales</taxon>
        <taxon>Kribbellaceae</taxon>
        <taxon>Kribbella</taxon>
    </lineage>
</organism>
<evidence type="ECO:0000256" key="1">
    <source>
        <dbReference type="ARBA" id="ARBA00012513"/>
    </source>
</evidence>
<dbReference type="InterPro" id="IPR011009">
    <property type="entry name" value="Kinase-like_dom_sf"/>
</dbReference>
<dbReference type="Gene3D" id="3.30.200.20">
    <property type="entry name" value="Phosphorylase Kinase, domain 1"/>
    <property type="match status" value="1"/>
</dbReference>
<evidence type="ECO:0000259" key="8">
    <source>
        <dbReference type="PROSITE" id="PS50011"/>
    </source>
</evidence>
<keyword evidence="4" id="KW-0547">Nucleotide-binding</keyword>
<reference evidence="9 10" key="1">
    <citation type="journal article" date="2019" name="Int. J. Syst. Evol. Microbiol.">
        <title>The Global Catalogue of Microorganisms (GCM) 10K type strain sequencing project: providing services to taxonomists for standard genome sequencing and annotation.</title>
        <authorList>
            <consortium name="The Broad Institute Genomics Platform"/>
            <consortium name="The Broad Institute Genome Sequencing Center for Infectious Disease"/>
            <person name="Wu L."/>
            <person name="Ma J."/>
        </authorList>
    </citation>
    <scope>NUCLEOTIDE SEQUENCE [LARGE SCALE GENOMIC DNA]</scope>
    <source>
        <strain evidence="9 10">JCM 14306</strain>
    </source>
</reference>
<evidence type="ECO:0000256" key="7">
    <source>
        <dbReference type="SAM" id="MobiDB-lite"/>
    </source>
</evidence>
<dbReference type="RefSeq" id="WP_344112826.1">
    <property type="nucleotide sequence ID" value="NZ_BAAANE010000007.1"/>
</dbReference>
<dbReference type="InterPro" id="IPR011990">
    <property type="entry name" value="TPR-like_helical_dom_sf"/>
</dbReference>
<dbReference type="SMART" id="SM00220">
    <property type="entry name" value="S_TKc"/>
    <property type="match status" value="1"/>
</dbReference>
<dbReference type="Gene3D" id="1.10.510.10">
    <property type="entry name" value="Transferase(Phosphotransferase) domain 1"/>
    <property type="match status" value="1"/>
</dbReference>
<proteinExistence type="predicted"/>
<comment type="caution">
    <text evidence="9">The sequence shown here is derived from an EMBL/GenBank/DDBJ whole genome shotgun (WGS) entry which is preliminary data.</text>
</comment>
<sequence length="521" mass="56775">MTNRVLGGRYELQALPLARGGMGEVWVGRDVRLEREVAVKFLRFPDGTRDEELVRRFVRESRITARLEHPGIPAVYDVGTDDDRPYLVMQRINGTTIADVVAENGPLPIGWAATIAAQICAVLTIAHRASLVHRDLKPGNVMLCPDGTVKVLDFGLAVALDLRDVSQITRTGQTIGTPAYMAPEQVMAALSGPQSDLYALGCTLHEMLTGRQPFTGPTPYSIMNKQVSERPLAVRRRRTEVPQALDELVLELMEKKSDDRPVSAEIVFDRLSPFIADLGPLPPVLRSLDGHDAVRMYAAALSQARRRSDAPDTAPTSTTATAGEPKPEVNLGAFSRGQLARARVEATELINQSRFSQAAEVLDALAEPATRALGAVDSDVVSLRLELADVLFEGGNYRAAGPIYHQLGTDLVDVRGPHDDLVFRCRLQEATCQALIGQSGMAIEQLKGLLHDENQVLGANDSRTLELRRQIGLLQLGAGRTEESAELLGELLADLEQLRGVDDPLTIKVRDLLHGIPRTEG</sequence>
<dbReference type="InterPro" id="IPR008271">
    <property type="entry name" value="Ser/Thr_kinase_AS"/>
</dbReference>
<dbReference type="InterPro" id="IPR000719">
    <property type="entry name" value="Prot_kinase_dom"/>
</dbReference>
<feature type="compositionally biased region" description="Low complexity" evidence="7">
    <location>
        <begin position="311"/>
        <end position="322"/>
    </location>
</feature>
<feature type="domain" description="Protein kinase" evidence="8">
    <location>
        <begin position="11"/>
        <end position="275"/>
    </location>
</feature>
<evidence type="ECO:0000256" key="6">
    <source>
        <dbReference type="ARBA" id="ARBA00022840"/>
    </source>
</evidence>
<evidence type="ECO:0000256" key="4">
    <source>
        <dbReference type="ARBA" id="ARBA00022741"/>
    </source>
</evidence>
<evidence type="ECO:0000256" key="2">
    <source>
        <dbReference type="ARBA" id="ARBA00022527"/>
    </source>
</evidence>
<dbReference type="EMBL" id="BAAANE010000007">
    <property type="protein sequence ID" value="GAA1643210.1"/>
    <property type="molecule type" value="Genomic_DNA"/>
</dbReference>
<gene>
    <name evidence="9" type="primary">pkaE</name>
    <name evidence="9" type="ORF">GCM10009744_36760</name>
</gene>
<evidence type="ECO:0000313" key="10">
    <source>
        <dbReference type="Proteomes" id="UP001501319"/>
    </source>
</evidence>
<accession>A0ABN2FEE4</accession>
<keyword evidence="3" id="KW-0808">Transferase</keyword>
<dbReference type="SUPFAM" id="SSF56112">
    <property type="entry name" value="Protein kinase-like (PK-like)"/>
    <property type="match status" value="1"/>
</dbReference>
<dbReference type="CDD" id="cd14014">
    <property type="entry name" value="STKc_PknB_like"/>
    <property type="match status" value="1"/>
</dbReference>
<dbReference type="EC" id="2.7.11.1" evidence="1"/>
<dbReference type="PROSITE" id="PS50011">
    <property type="entry name" value="PROTEIN_KINASE_DOM"/>
    <property type="match status" value="1"/>
</dbReference>
<dbReference type="GO" id="GO:0004674">
    <property type="term" value="F:protein serine/threonine kinase activity"/>
    <property type="evidence" value="ECO:0007669"/>
    <property type="project" value="UniProtKB-KW"/>
</dbReference>
<dbReference type="SUPFAM" id="SSF48452">
    <property type="entry name" value="TPR-like"/>
    <property type="match status" value="1"/>
</dbReference>
<dbReference type="PANTHER" id="PTHR43289">
    <property type="entry name" value="MITOGEN-ACTIVATED PROTEIN KINASE KINASE KINASE 20-RELATED"/>
    <property type="match status" value="1"/>
</dbReference>
<keyword evidence="5 9" id="KW-0418">Kinase</keyword>
<protein>
    <recommendedName>
        <fullName evidence="1">non-specific serine/threonine protein kinase</fullName>
        <ecNumber evidence="1">2.7.11.1</ecNumber>
    </recommendedName>
</protein>
<dbReference type="Pfam" id="PF00069">
    <property type="entry name" value="Pkinase"/>
    <property type="match status" value="1"/>
</dbReference>
<evidence type="ECO:0000256" key="5">
    <source>
        <dbReference type="ARBA" id="ARBA00022777"/>
    </source>
</evidence>
<evidence type="ECO:0000313" key="9">
    <source>
        <dbReference type="EMBL" id="GAA1643210.1"/>
    </source>
</evidence>
<keyword evidence="2 9" id="KW-0723">Serine/threonine-protein kinase</keyword>